<name>A0A0V8EAE3_LACLL</name>
<evidence type="ECO:0000256" key="1">
    <source>
        <dbReference type="SAM" id="MobiDB-lite"/>
    </source>
</evidence>
<dbReference type="InterPro" id="IPR021145">
    <property type="entry name" value="Portal_protein_SPP1_Gp6-like"/>
</dbReference>
<dbReference type="InterPro" id="IPR006428">
    <property type="entry name" value="Portal_SPP1-type"/>
</dbReference>
<feature type="region of interest" description="Disordered" evidence="1">
    <location>
        <begin position="444"/>
        <end position="502"/>
    </location>
</feature>
<gene>
    <name evidence="2" type="ORF">LMG9449_0099</name>
</gene>
<comment type="caution">
    <text evidence="2">The sequence shown here is derived from an EMBL/GenBank/DDBJ whole genome shotgun (WGS) entry which is preliminary data.</text>
</comment>
<dbReference type="EMBL" id="LKLS01000003">
    <property type="protein sequence ID" value="KSU22664.1"/>
    <property type="molecule type" value="Genomic_DNA"/>
</dbReference>
<protein>
    <submittedName>
        <fullName evidence="2">Phage portal protein</fullName>
    </submittedName>
</protein>
<reference evidence="3" key="1">
    <citation type="submission" date="2015-10" db="EMBL/GenBank/DDBJ databases">
        <title>Draft Genome Sequences of 11 Lactococcus lactis subspecies cremoris strains.</title>
        <authorList>
            <person name="Wels M."/>
            <person name="Backus L."/>
            <person name="Boekhorst J."/>
            <person name="Dijkstra A."/>
            <person name="Beerthuizen M."/>
            <person name="Kelly W."/>
            <person name="Siezen R."/>
            <person name="Bachmann H."/>
            <person name="Van Hijum S."/>
        </authorList>
    </citation>
    <scope>NUCLEOTIDE SEQUENCE [LARGE SCALE GENOMIC DNA]</scope>
    <source>
        <strain evidence="3">LMG9449</strain>
    </source>
</reference>
<dbReference type="AlphaFoldDB" id="A0A0V8EAE3"/>
<dbReference type="NCBIfam" id="TIGR01538">
    <property type="entry name" value="portal_SPP1"/>
    <property type="match status" value="1"/>
</dbReference>
<evidence type="ECO:0000313" key="2">
    <source>
        <dbReference type="EMBL" id="KSU22664.1"/>
    </source>
</evidence>
<dbReference type="PATRIC" id="fig|1360.109.peg.1918"/>
<sequence>MAIKINREMAGDLNNPSSELLNHCINQHQSDFWRLEKLSDYYDGKQDILKRTKDNAATPNNKVIVNHAKYVTDMNVGFMVGNPVAYTSSDDIQSILDAYTKVDIVSHDTELEKDLSVFGIGYELIYMNQEPQTGKVFADIKCIDPRGMFLVTDDTIDTNPLFAVHYQPVYNLQGAVDYYLVKYYNDNRVLTYRAASIGFGDYQLIKALPHYFKAVPVIEYRNNEERQGDFEQAISLIDAYNLLQSDRLNDKEAFVDAILVILGFDLRDGDGERLAKERLLINTNAPGESSVSYLTKTMDESSVAILRDSLLEDIHKVTYVPNMNDKNFSGNVSGEAMKYKLFGLLQLMSVKSRYMIKGLRQRLILFANYLEIGNNNVDIDGIKIKLKPNLPINTTDIVSQIVQAHQAGILPLKVLLSWLPDIDNVDEVLEQLQEEKEEAIEMNQKAMGVQSEESHSNLDDPPDENEGENQDNNNKQSDSQTKQKGDQENGQNKNNKKQNSKN</sequence>
<accession>A0A0V8EAE3</accession>
<dbReference type="Pfam" id="PF05133">
    <property type="entry name" value="SPP1_portal"/>
    <property type="match status" value="1"/>
</dbReference>
<proteinExistence type="predicted"/>
<feature type="compositionally biased region" description="Acidic residues" evidence="1">
    <location>
        <begin position="460"/>
        <end position="469"/>
    </location>
</feature>
<dbReference type="RefSeq" id="WP_058224443.1">
    <property type="nucleotide sequence ID" value="NZ_LKLS01000003.1"/>
</dbReference>
<organism evidence="2 3">
    <name type="scientific">Lactococcus lactis subsp. lactis</name>
    <name type="common">Streptococcus lactis</name>
    <dbReference type="NCBI Taxonomy" id="1360"/>
    <lineage>
        <taxon>Bacteria</taxon>
        <taxon>Bacillati</taxon>
        <taxon>Bacillota</taxon>
        <taxon>Bacilli</taxon>
        <taxon>Lactobacillales</taxon>
        <taxon>Streptococcaceae</taxon>
        <taxon>Lactococcus</taxon>
    </lineage>
</organism>
<feature type="compositionally biased region" description="Low complexity" evidence="1">
    <location>
        <begin position="470"/>
        <end position="480"/>
    </location>
</feature>
<dbReference type="Proteomes" id="UP000053612">
    <property type="component" value="Unassembled WGS sequence"/>
</dbReference>
<evidence type="ECO:0000313" key="3">
    <source>
        <dbReference type="Proteomes" id="UP000053612"/>
    </source>
</evidence>